<evidence type="ECO:0000313" key="2">
    <source>
        <dbReference type="EMBL" id="NNF06753.1"/>
    </source>
</evidence>
<feature type="region of interest" description="Disordered" evidence="1">
    <location>
        <begin position="139"/>
        <end position="161"/>
    </location>
</feature>
<evidence type="ECO:0000313" key="3">
    <source>
        <dbReference type="Proteomes" id="UP000547674"/>
    </source>
</evidence>
<comment type="caution">
    <text evidence="2">The sequence shown here is derived from an EMBL/GenBank/DDBJ whole genome shotgun (WGS) entry which is preliminary data.</text>
</comment>
<proteinExistence type="predicted"/>
<gene>
    <name evidence="2" type="ORF">HKN21_08330</name>
</gene>
<sequence>MSADEKLQAGEINEALNELKDQIRKDPSDPKLRVFMFQLFALTGDWGRALTQLNVAGEMDPMAIAMMQVYQSTLGCESLRAKVFEGEKSPLLFGKPEEWLALVLDQAKRAGQGQHEEAAKIREQAFEAAPATSGTILVGKEAPEKDPDGNEPEGEPFEWIADADPRMGPTIEVIMNGKYYWIPFNRIRRIDIEPPADLRDLVWAPAHFEWANGGEAVGFIPTRYPGSEASDDHAIRMARKTEWVSPAEDVYLGMGQRMLTTDQGDYPLLEIRRLVLNVEAEPDDGKNGADTEANG</sequence>
<dbReference type="EMBL" id="JABDJR010000326">
    <property type="protein sequence ID" value="NNF06753.1"/>
    <property type="molecule type" value="Genomic_DNA"/>
</dbReference>
<accession>A0A7Y2E7S2</accession>
<dbReference type="Gene3D" id="1.25.40.10">
    <property type="entry name" value="Tetratricopeptide repeat domain"/>
    <property type="match status" value="1"/>
</dbReference>
<dbReference type="Proteomes" id="UP000547674">
    <property type="component" value="Unassembled WGS sequence"/>
</dbReference>
<dbReference type="AlphaFoldDB" id="A0A7Y2E7S2"/>
<dbReference type="InterPro" id="IPR009211">
    <property type="entry name" value="TagJ"/>
</dbReference>
<dbReference type="SUPFAM" id="SSF144059">
    <property type="entry name" value="ImpE-like"/>
    <property type="match status" value="1"/>
</dbReference>
<name>A0A7Y2E7S2_UNCEI</name>
<protein>
    <submittedName>
        <fullName evidence="2">Virulence protein SciE type</fullName>
    </submittedName>
</protein>
<reference evidence="2 3" key="1">
    <citation type="submission" date="2020-03" db="EMBL/GenBank/DDBJ databases">
        <title>Metabolic flexibility allows generalist bacteria to become dominant in a frequently disturbed ecosystem.</title>
        <authorList>
            <person name="Chen Y.-J."/>
            <person name="Leung P.M."/>
            <person name="Bay S.K."/>
            <person name="Hugenholtz P."/>
            <person name="Kessler A.J."/>
            <person name="Shelley G."/>
            <person name="Waite D.W."/>
            <person name="Cook P.L."/>
            <person name="Greening C."/>
        </authorList>
    </citation>
    <scope>NUCLEOTIDE SEQUENCE [LARGE SCALE GENOMIC DNA]</scope>
    <source>
        <strain evidence="2">SS_bin_28</strain>
    </source>
</reference>
<dbReference type="InterPro" id="IPR011990">
    <property type="entry name" value="TPR-like_helical_dom_sf"/>
</dbReference>
<evidence type="ECO:0000256" key="1">
    <source>
        <dbReference type="SAM" id="MobiDB-lite"/>
    </source>
</evidence>
<dbReference type="PIRSF" id="PIRSF029288">
    <property type="entry name" value="SciE_ImpE"/>
    <property type="match status" value="1"/>
</dbReference>
<organism evidence="2 3">
    <name type="scientific">Eiseniibacteriota bacterium</name>
    <dbReference type="NCBI Taxonomy" id="2212470"/>
    <lineage>
        <taxon>Bacteria</taxon>
        <taxon>Candidatus Eiseniibacteriota</taxon>
    </lineage>
</organism>
<dbReference type="Pfam" id="PF07024">
    <property type="entry name" value="ImpE"/>
    <property type="match status" value="1"/>
</dbReference>